<evidence type="ECO:0000256" key="2">
    <source>
        <dbReference type="ARBA" id="ARBA00022517"/>
    </source>
</evidence>
<comment type="subcellular location">
    <subcellularLocation>
        <location evidence="5">Cytoplasm</location>
    </subcellularLocation>
</comment>
<comment type="function">
    <text evidence="5">Could be a nuclease involved in processing of the 5'-end of pre-16S rRNA.</text>
</comment>
<proteinExistence type="inferred from homology"/>
<dbReference type="EMBL" id="CP097762">
    <property type="protein sequence ID" value="URJ25316.1"/>
    <property type="molecule type" value="Genomic_DNA"/>
</dbReference>
<name>A0ABY4STU9_9ENTR</name>
<dbReference type="Pfam" id="PF03652">
    <property type="entry name" value="RuvX"/>
    <property type="match status" value="1"/>
</dbReference>
<keyword evidence="1 5" id="KW-0963">Cytoplasm</keyword>
<dbReference type="NCBIfam" id="TIGR00250">
    <property type="entry name" value="RNAse_H_YqgF"/>
    <property type="match status" value="1"/>
</dbReference>
<dbReference type="Gene3D" id="3.30.420.140">
    <property type="entry name" value="YqgF/RNase H-like domain"/>
    <property type="match status" value="1"/>
</dbReference>
<evidence type="ECO:0000256" key="4">
    <source>
        <dbReference type="ARBA" id="ARBA00022801"/>
    </source>
</evidence>
<dbReference type="InterPro" id="IPR006641">
    <property type="entry name" value="YqgF/RNaseH-like_dom"/>
</dbReference>
<evidence type="ECO:0000259" key="6">
    <source>
        <dbReference type="SMART" id="SM00732"/>
    </source>
</evidence>
<dbReference type="SUPFAM" id="SSF53098">
    <property type="entry name" value="Ribonuclease H-like"/>
    <property type="match status" value="1"/>
</dbReference>
<keyword evidence="3 5" id="KW-0540">Nuclease</keyword>
<accession>A0ABY4STU9</accession>
<comment type="similarity">
    <text evidence="5">Belongs to the YqgF HJR family.</text>
</comment>
<dbReference type="PANTHER" id="PTHR33317:SF4">
    <property type="entry name" value="POLYNUCLEOTIDYL TRANSFERASE, RIBONUCLEASE H-LIKE SUPERFAMILY PROTEIN"/>
    <property type="match status" value="1"/>
</dbReference>
<dbReference type="PANTHER" id="PTHR33317">
    <property type="entry name" value="POLYNUCLEOTIDYL TRANSFERASE, RIBONUCLEASE H-LIKE SUPERFAMILY PROTEIN"/>
    <property type="match status" value="1"/>
</dbReference>
<evidence type="ECO:0000256" key="5">
    <source>
        <dbReference type="HAMAP-Rule" id="MF_00651"/>
    </source>
</evidence>
<dbReference type="RefSeq" id="WP_250223447.1">
    <property type="nucleotide sequence ID" value="NZ_CP097762.1"/>
</dbReference>
<dbReference type="HAMAP" id="MF_00651">
    <property type="entry name" value="Nuclease_YqgF"/>
    <property type="match status" value="1"/>
</dbReference>
<gene>
    <name evidence="7" type="primary">ruvX</name>
    <name evidence="5" type="synonym">yqgF</name>
    <name evidence="7" type="ORF">M9405_01155</name>
</gene>
<feature type="domain" description="YqgF/RNase H-like" evidence="6">
    <location>
        <begin position="5"/>
        <end position="106"/>
    </location>
</feature>
<evidence type="ECO:0000256" key="1">
    <source>
        <dbReference type="ARBA" id="ARBA00022490"/>
    </source>
</evidence>
<dbReference type="EC" id="3.1.-.-" evidence="5"/>
<reference evidence="7" key="1">
    <citation type="submission" date="2022-05" db="EMBL/GenBank/DDBJ databases">
        <title>Impact of host demography and evolutionary history on endosymbiont molecular evolution: a test in carpenter ants (Genus Camponotus) and their Blochmannia endosymbionts.</title>
        <authorList>
            <person name="Manthey J.D."/>
            <person name="Giron J.C."/>
            <person name="Hruska J.P."/>
        </authorList>
    </citation>
    <scope>NUCLEOTIDE SEQUENCE</scope>
    <source>
        <strain evidence="7">C-006</strain>
    </source>
</reference>
<evidence type="ECO:0000313" key="8">
    <source>
        <dbReference type="Proteomes" id="UP001056834"/>
    </source>
</evidence>
<evidence type="ECO:0000256" key="3">
    <source>
        <dbReference type="ARBA" id="ARBA00022722"/>
    </source>
</evidence>
<sequence length="146" mass="16497">MAVIDIIMGFDFGTKYIGVAIGQTLTCTANPLTVLKTTQSGKPNWSDIQSICNTWKPVILIVGLPLGVDGSEQHITILAKKFAKQLEKRFCITVKMHDERFSSSEARSYFFKHDNNHFLYARKQHTDIRLNAVAAKVILRSWLNTL</sequence>
<keyword evidence="8" id="KW-1185">Reference proteome</keyword>
<dbReference type="InterPro" id="IPR037027">
    <property type="entry name" value="YqgF/RNaseH-like_dom_sf"/>
</dbReference>
<evidence type="ECO:0000313" key="7">
    <source>
        <dbReference type="EMBL" id="URJ25316.1"/>
    </source>
</evidence>
<protein>
    <recommendedName>
        <fullName evidence="5">Putative pre-16S rRNA nuclease</fullName>
        <ecNumber evidence="5">3.1.-.-</ecNumber>
    </recommendedName>
</protein>
<dbReference type="InterPro" id="IPR005227">
    <property type="entry name" value="YqgF"/>
</dbReference>
<keyword evidence="4 5" id="KW-0378">Hydrolase</keyword>
<organism evidence="7 8">
    <name type="scientific">Candidatus Blochmannia ocreatus</name>
    <name type="common">nom. nud.</name>
    <dbReference type="NCBI Taxonomy" id="251538"/>
    <lineage>
        <taxon>Bacteria</taxon>
        <taxon>Pseudomonadati</taxon>
        <taxon>Pseudomonadota</taxon>
        <taxon>Gammaproteobacteria</taxon>
        <taxon>Enterobacterales</taxon>
        <taxon>Enterobacteriaceae</taxon>
        <taxon>ant endosymbionts</taxon>
        <taxon>Candidatus Blochmanniella</taxon>
    </lineage>
</organism>
<dbReference type="Proteomes" id="UP001056834">
    <property type="component" value="Chromosome"/>
</dbReference>
<dbReference type="CDD" id="cd16964">
    <property type="entry name" value="YqgF"/>
    <property type="match status" value="1"/>
</dbReference>
<dbReference type="InterPro" id="IPR012337">
    <property type="entry name" value="RNaseH-like_sf"/>
</dbReference>
<keyword evidence="2 5" id="KW-0690">Ribosome biogenesis</keyword>
<dbReference type="SMART" id="SM00732">
    <property type="entry name" value="YqgFc"/>
    <property type="match status" value="1"/>
</dbReference>